<evidence type="ECO:0000313" key="4">
    <source>
        <dbReference type="Proteomes" id="UP000510660"/>
    </source>
</evidence>
<dbReference type="Proteomes" id="UP000510660">
    <property type="component" value="Chromosome"/>
</dbReference>
<name>A0A7H9EAA2_9LACO</name>
<feature type="domain" description="Tail spike" evidence="2">
    <location>
        <begin position="155"/>
        <end position="455"/>
    </location>
</feature>
<feature type="region of interest" description="Disordered" evidence="1">
    <location>
        <begin position="306"/>
        <end position="339"/>
    </location>
</feature>
<dbReference type="InterPro" id="IPR010572">
    <property type="entry name" value="Tail_dom"/>
</dbReference>
<dbReference type="AlphaFoldDB" id="A0A7H9EAA2"/>
<feature type="compositionally biased region" description="Low complexity" evidence="1">
    <location>
        <begin position="317"/>
        <end position="329"/>
    </location>
</feature>
<evidence type="ECO:0000256" key="1">
    <source>
        <dbReference type="SAM" id="MobiDB-lite"/>
    </source>
</evidence>
<protein>
    <recommendedName>
        <fullName evidence="2">Tail spike domain-containing protein</fullName>
    </recommendedName>
</protein>
<dbReference type="RefSeq" id="WP_180860411.1">
    <property type="nucleotide sequence ID" value="NZ_CP047415.1"/>
</dbReference>
<evidence type="ECO:0000313" key="3">
    <source>
        <dbReference type="EMBL" id="QLL74337.1"/>
    </source>
</evidence>
<feature type="compositionally biased region" description="Basic and acidic residues" evidence="1">
    <location>
        <begin position="246"/>
        <end position="267"/>
    </location>
</feature>
<dbReference type="EMBL" id="CP047415">
    <property type="protein sequence ID" value="QLL74337.1"/>
    <property type="molecule type" value="Genomic_DNA"/>
</dbReference>
<evidence type="ECO:0000259" key="2">
    <source>
        <dbReference type="Pfam" id="PF06605"/>
    </source>
</evidence>
<proteinExistence type="predicted"/>
<sequence length="539" mass="61022">MLSIISPSGEEAPIITKDYSITENLGSAITINATFPLTNENKVGAAMIQPFAKIREPTTHEEFYLDSPKIDDSGEVEVWTLTGTQKGPKELSWQYISGTVKSDKTRDYKLFVQECLEFLAQKTKKIAFQLGDTEQDGKPITLDLAFDPQSYPDGFGNGNALDLLKKCAKDFGFEYRFENYTCIVSRKLGVKDAFVFIDSVNCQKINMQQTYSNIKTRINVKANPYKTTQNSVDHSKAKSKKRSKSHKSDYAKFHKLEEPTHKTDKVPNYEITITATKSTTTDESNSDGSKETWKTVQVYKKNVPIDVNTSKTDKPTTGDNTDGTSSSSTKKPKTKRNGPLYQLQLTYTSPMVAKNNYPVIDHKPVILKGTYTKEGLLKKAKSLLDDQAKITITVTGANFKKFSHPEPAEIQIGNQGWLKPLHDAKEQYSRITGYVKYPADESKEDQVTIGNVKLNPVSWMMKERQERRRVESLYADMQNAIYDIDSQHDLQMQSINNLYDMTSWLNDWQAQNYQLILKNSKATNDKFAQLEKNAGSEKK</sequence>
<accession>A0A7H9EAA2</accession>
<dbReference type="Pfam" id="PF06605">
    <property type="entry name" value="Prophage_tail"/>
    <property type="match status" value="1"/>
</dbReference>
<gene>
    <name evidence="3" type="ORF">GTO85_08235</name>
</gene>
<reference evidence="3 4" key="1">
    <citation type="submission" date="2020-01" db="EMBL/GenBank/DDBJ databases">
        <title>Complete and circular genome sequences of six lactobacillus isolates from horses.</title>
        <authorList>
            <person name="Hassan H.M."/>
        </authorList>
    </citation>
    <scope>NUCLEOTIDE SEQUENCE [LARGE SCALE GENOMIC DNA]</scope>
    <source>
        <strain evidence="3 4">1D</strain>
    </source>
</reference>
<feature type="region of interest" description="Disordered" evidence="1">
    <location>
        <begin position="225"/>
        <end position="269"/>
    </location>
</feature>
<organism evidence="3 4">
    <name type="scientific">Lactobacillus crispatus</name>
    <dbReference type="NCBI Taxonomy" id="47770"/>
    <lineage>
        <taxon>Bacteria</taxon>
        <taxon>Bacillati</taxon>
        <taxon>Bacillota</taxon>
        <taxon>Bacilli</taxon>
        <taxon>Lactobacillales</taxon>
        <taxon>Lactobacillaceae</taxon>
        <taxon>Lactobacillus</taxon>
    </lineage>
</organism>